<organism evidence="1 2">
    <name type="scientific">Racocetra fulgida</name>
    <dbReference type="NCBI Taxonomy" id="60492"/>
    <lineage>
        <taxon>Eukaryota</taxon>
        <taxon>Fungi</taxon>
        <taxon>Fungi incertae sedis</taxon>
        <taxon>Mucoromycota</taxon>
        <taxon>Glomeromycotina</taxon>
        <taxon>Glomeromycetes</taxon>
        <taxon>Diversisporales</taxon>
        <taxon>Gigasporaceae</taxon>
        <taxon>Racocetra</taxon>
    </lineage>
</organism>
<evidence type="ECO:0000313" key="2">
    <source>
        <dbReference type="Proteomes" id="UP000789396"/>
    </source>
</evidence>
<evidence type="ECO:0000313" key="1">
    <source>
        <dbReference type="EMBL" id="CAG8601360.1"/>
    </source>
</evidence>
<comment type="caution">
    <text evidence="1">The sequence shown here is derived from an EMBL/GenBank/DDBJ whole genome shotgun (WGS) entry which is preliminary data.</text>
</comment>
<accession>A0A9N9CIM6</accession>
<name>A0A9N9CIM6_9GLOM</name>
<gene>
    <name evidence="1" type="ORF">RFULGI_LOCUS6616</name>
</gene>
<sequence length="190" mass="22032">MCSKRRSEKRKQTNQTDLNMTVPTISTSSSRINNASDFLQINNILENYNSEPVLEANYLFDDEFANVVEITKHNDDNTLTYCMDKVEQFVSMQFQNAESSDEPTKFVFEIELDKRLLDTRTVIPEANSDLKNPVAEELYEKEINNDNFIKNFDTLVGLFVKAVNECEEALQAHRQQGTQKSNNKKLDFWL</sequence>
<proteinExistence type="predicted"/>
<feature type="non-terminal residue" evidence="1">
    <location>
        <position position="1"/>
    </location>
</feature>
<dbReference type="AlphaFoldDB" id="A0A9N9CIM6"/>
<reference evidence="1" key="1">
    <citation type="submission" date="2021-06" db="EMBL/GenBank/DDBJ databases">
        <authorList>
            <person name="Kallberg Y."/>
            <person name="Tangrot J."/>
            <person name="Rosling A."/>
        </authorList>
    </citation>
    <scope>NUCLEOTIDE SEQUENCE</scope>
    <source>
        <strain evidence="1">IN212</strain>
    </source>
</reference>
<protein>
    <submittedName>
        <fullName evidence="1">13795_t:CDS:1</fullName>
    </submittedName>
</protein>
<keyword evidence="2" id="KW-1185">Reference proteome</keyword>
<dbReference type="EMBL" id="CAJVPZ010008744">
    <property type="protein sequence ID" value="CAG8601360.1"/>
    <property type="molecule type" value="Genomic_DNA"/>
</dbReference>
<dbReference type="Proteomes" id="UP000789396">
    <property type="component" value="Unassembled WGS sequence"/>
</dbReference>